<dbReference type="OrthoDB" id="1664032at2"/>
<reference evidence="2 3" key="1">
    <citation type="submission" date="2015-12" db="EMBL/GenBank/DDBJ databases">
        <title>Draft genome sequence of Mesorhizobium sp. UFLA 01-765, a multitolerant efficient symbiont and plant-growth promoting strain isolated from Zn-mining soil using Leucaena leucocephala as a trap plant.</title>
        <authorList>
            <person name="Rangel W.M."/>
            <person name="Thijs S."/>
            <person name="Longatti S.M."/>
            <person name="Moreira F.M."/>
            <person name="Weyens N."/>
            <person name="Vangronsveld J."/>
            <person name="Van Hamme J.D."/>
            <person name="Bottos E.M."/>
            <person name="Rineau F."/>
        </authorList>
    </citation>
    <scope>NUCLEOTIDE SEQUENCE [LARGE SCALE GENOMIC DNA]</scope>
    <source>
        <strain evidence="2 3">UFLA 01-765</strain>
    </source>
</reference>
<dbReference type="InterPro" id="IPR036388">
    <property type="entry name" value="WH-like_DNA-bd_sf"/>
</dbReference>
<feature type="domain" description="Dam-replacing protein HTH" evidence="1">
    <location>
        <begin position="184"/>
        <end position="252"/>
    </location>
</feature>
<protein>
    <submittedName>
        <fullName evidence="2">Restriction endonuclease</fullName>
    </submittedName>
</protein>
<proteinExistence type="predicted"/>
<keyword evidence="2" id="KW-0378">Hydrolase</keyword>
<dbReference type="Pfam" id="PF06044">
    <property type="entry name" value="DpnI"/>
    <property type="match status" value="1"/>
</dbReference>
<comment type="caution">
    <text evidence="2">The sequence shown here is derived from an EMBL/GenBank/DDBJ whole genome shotgun (WGS) entry which is preliminary data.</text>
</comment>
<keyword evidence="2" id="KW-0255">Endonuclease</keyword>
<dbReference type="Gene3D" id="1.10.10.10">
    <property type="entry name" value="Winged helix-like DNA-binding domain superfamily/Winged helix DNA-binding domain"/>
    <property type="match status" value="1"/>
</dbReference>
<dbReference type="InterPro" id="IPR041368">
    <property type="entry name" value="DRP_C"/>
</dbReference>
<evidence type="ECO:0000259" key="1">
    <source>
        <dbReference type="Pfam" id="PF17726"/>
    </source>
</evidence>
<dbReference type="Proteomes" id="UP000053176">
    <property type="component" value="Unassembled WGS sequence"/>
</dbReference>
<accession>A0A101KS93</accession>
<evidence type="ECO:0000313" key="3">
    <source>
        <dbReference type="Proteomes" id="UP000053176"/>
    </source>
</evidence>
<dbReference type="GO" id="GO:0004519">
    <property type="term" value="F:endonuclease activity"/>
    <property type="evidence" value="ECO:0007669"/>
    <property type="project" value="UniProtKB-KW"/>
</dbReference>
<dbReference type="EMBL" id="LPWA01000109">
    <property type="protein sequence ID" value="KUM26023.1"/>
    <property type="molecule type" value="Genomic_DNA"/>
</dbReference>
<dbReference type="InterPro" id="IPR043025">
    <property type="entry name" value="DRP_PD-(D/E)XK_dom"/>
</dbReference>
<evidence type="ECO:0000313" key="2">
    <source>
        <dbReference type="EMBL" id="KUM26023.1"/>
    </source>
</evidence>
<dbReference type="InterPro" id="IPR010324">
    <property type="entry name" value="DRP"/>
</dbReference>
<dbReference type="AlphaFoldDB" id="A0A101KS93"/>
<dbReference type="CDD" id="cd22319">
    <property type="entry name" value="DpnI-like"/>
    <property type="match status" value="1"/>
</dbReference>
<dbReference type="Pfam" id="PF17726">
    <property type="entry name" value="DpnI_C"/>
    <property type="match status" value="1"/>
</dbReference>
<keyword evidence="2" id="KW-0540">Nuclease</keyword>
<dbReference type="REBASE" id="147157">
    <property type="entry name" value="Msp765ORF3125P"/>
</dbReference>
<organism evidence="2 3">
    <name type="scientific">Rhizobium loti</name>
    <name type="common">Mesorhizobium loti</name>
    <dbReference type="NCBI Taxonomy" id="381"/>
    <lineage>
        <taxon>Bacteria</taxon>
        <taxon>Pseudomonadati</taxon>
        <taxon>Pseudomonadota</taxon>
        <taxon>Alphaproteobacteria</taxon>
        <taxon>Hyphomicrobiales</taxon>
        <taxon>Phyllobacteriaceae</taxon>
        <taxon>Mesorhizobium</taxon>
    </lineage>
</organism>
<name>A0A101KS93_RHILI</name>
<sequence length="258" mass="29667">MKFGFEEAQAKYVSGSQRARVWTEQWVSQWIYCPNCAGSRLTQFSANRPVADFFCGHCSDQFELKSQKKAFGAKVADGAYFTKIDRLASSTNPNLILLNYDLNKMAVLNVCMVPKHFFIPDIIEKRKPLAPTARRAGWIGSNILLDRVPNLGRIYIVRNSIPIPKEAVIAQWQKTLFLREKEAEARGWLVEVMKCVDLIGTVEFDIEQVYSFEARLSALYPHNRNVRPKIRQQLQVLRDSGYLDFVSRGRYRIRSSPL</sequence>
<dbReference type="Gene3D" id="3.40.210.30">
    <property type="entry name" value="Dam replacing family, catalytic PD-(D/E)XK domain"/>
    <property type="match status" value="1"/>
</dbReference>
<gene>
    <name evidence="2" type="ORF">AU467_03125</name>
</gene>